<evidence type="ECO:0000313" key="2">
    <source>
        <dbReference type="EMBL" id="NJC27223.1"/>
    </source>
</evidence>
<accession>A0ABX0XEA2</accession>
<reference evidence="2 3" key="1">
    <citation type="submission" date="2020-03" db="EMBL/GenBank/DDBJ databases">
        <title>Genomic Encyclopedia of Type Strains, Phase IV (KMG-IV): sequencing the most valuable type-strain genomes for metagenomic binning, comparative biology and taxonomic classification.</title>
        <authorList>
            <person name="Goeker M."/>
        </authorList>
    </citation>
    <scope>NUCLEOTIDE SEQUENCE [LARGE SCALE GENOMIC DNA]</scope>
    <source>
        <strain evidence="2 3">DSM 105096</strain>
    </source>
</reference>
<gene>
    <name evidence="2" type="ORF">GGR27_002736</name>
</gene>
<feature type="compositionally biased region" description="Basic and acidic residues" evidence="1">
    <location>
        <begin position="200"/>
        <end position="222"/>
    </location>
</feature>
<comment type="caution">
    <text evidence="2">The sequence shown here is derived from an EMBL/GenBank/DDBJ whole genome shotgun (WGS) entry which is preliminary data.</text>
</comment>
<feature type="region of interest" description="Disordered" evidence="1">
    <location>
        <begin position="134"/>
        <end position="222"/>
    </location>
</feature>
<dbReference type="EMBL" id="JAATJH010000004">
    <property type="protein sequence ID" value="NJC27223.1"/>
    <property type="molecule type" value="Genomic_DNA"/>
</dbReference>
<evidence type="ECO:0000313" key="3">
    <source>
        <dbReference type="Proteomes" id="UP000770785"/>
    </source>
</evidence>
<protein>
    <recommendedName>
        <fullName evidence="4">Tetratricopeptide repeat protein</fullName>
    </recommendedName>
</protein>
<dbReference type="Proteomes" id="UP000770785">
    <property type="component" value="Unassembled WGS sequence"/>
</dbReference>
<proteinExistence type="predicted"/>
<dbReference type="RefSeq" id="WP_168038108.1">
    <property type="nucleotide sequence ID" value="NZ_JAATJH010000004.1"/>
</dbReference>
<organism evidence="2 3">
    <name type="scientific">Neolewinella antarctica</name>
    <dbReference type="NCBI Taxonomy" id="442734"/>
    <lineage>
        <taxon>Bacteria</taxon>
        <taxon>Pseudomonadati</taxon>
        <taxon>Bacteroidota</taxon>
        <taxon>Saprospiria</taxon>
        <taxon>Saprospirales</taxon>
        <taxon>Lewinellaceae</taxon>
        <taxon>Neolewinella</taxon>
    </lineage>
</organism>
<name>A0ABX0XEA2_9BACT</name>
<evidence type="ECO:0000256" key="1">
    <source>
        <dbReference type="SAM" id="MobiDB-lite"/>
    </source>
</evidence>
<sequence>MTNVEFIRLFRNPELLLSADFSALERVAGRYPYSANAQLLLAIRAELTGHPESGRYLERAASTTFDRAHLYDLLQELTTSDQGTGVILQEESLELLSLDELESPEIILSTVAPPAAEQRLVEPLSYPSFDLEEAPHLGQEPEPAPHNTNEDQIFADEPGTKPKPAPAVEHSTEAQEEDSPTSPIAEITNPGSPTPADTALDPKDTRPLRPDDPAKFSDRQPINSKEELRHRLAIIRKRQVAGEQAKPQSVKKVARRSLVDSDGLISPTLAQVFISQGQYQHAIRIYEQLALANPEKRPTFASLIQNLKRKL</sequence>
<keyword evidence="3" id="KW-1185">Reference proteome</keyword>
<evidence type="ECO:0008006" key="4">
    <source>
        <dbReference type="Google" id="ProtNLM"/>
    </source>
</evidence>